<dbReference type="CDD" id="cd00067">
    <property type="entry name" value="GAL4"/>
    <property type="match status" value="1"/>
</dbReference>
<keyword evidence="2" id="KW-0479">Metal-binding</keyword>
<dbReference type="Proteomes" id="UP000696573">
    <property type="component" value="Unassembled WGS sequence"/>
</dbReference>
<keyword evidence="5" id="KW-0804">Transcription</keyword>
<dbReference type="GO" id="GO:0006351">
    <property type="term" value="P:DNA-templated transcription"/>
    <property type="evidence" value="ECO:0007669"/>
    <property type="project" value="InterPro"/>
</dbReference>
<keyword evidence="4" id="KW-0238">DNA-binding</keyword>
<keyword evidence="9" id="KW-1185">Reference proteome</keyword>
<feature type="domain" description="Zn(2)-C6 fungal-type" evidence="7">
    <location>
        <begin position="13"/>
        <end position="42"/>
    </location>
</feature>
<protein>
    <recommendedName>
        <fullName evidence="7">Zn(2)-C6 fungal-type domain-containing protein</fullName>
    </recommendedName>
</protein>
<evidence type="ECO:0000256" key="3">
    <source>
        <dbReference type="ARBA" id="ARBA00023015"/>
    </source>
</evidence>
<accession>A0A9N9YRQ6</accession>
<gene>
    <name evidence="8" type="ORF">CRHIZ90672A_00010636</name>
</gene>
<reference evidence="8" key="1">
    <citation type="submission" date="2021-10" db="EMBL/GenBank/DDBJ databases">
        <authorList>
            <person name="Piombo E."/>
        </authorList>
    </citation>
    <scope>NUCLEOTIDE SEQUENCE</scope>
</reference>
<dbReference type="EMBL" id="CABFNQ020000732">
    <property type="protein sequence ID" value="CAH0028391.1"/>
    <property type="molecule type" value="Genomic_DNA"/>
</dbReference>
<dbReference type="PROSITE" id="PS50048">
    <property type="entry name" value="ZN2_CY6_FUNGAL_2"/>
    <property type="match status" value="1"/>
</dbReference>
<proteinExistence type="predicted"/>
<evidence type="ECO:0000256" key="5">
    <source>
        <dbReference type="ARBA" id="ARBA00023163"/>
    </source>
</evidence>
<evidence type="ECO:0000313" key="9">
    <source>
        <dbReference type="Proteomes" id="UP000696573"/>
    </source>
</evidence>
<organism evidence="8 9">
    <name type="scientific">Clonostachys rhizophaga</name>
    <dbReference type="NCBI Taxonomy" id="160324"/>
    <lineage>
        <taxon>Eukaryota</taxon>
        <taxon>Fungi</taxon>
        <taxon>Dikarya</taxon>
        <taxon>Ascomycota</taxon>
        <taxon>Pezizomycotina</taxon>
        <taxon>Sordariomycetes</taxon>
        <taxon>Hypocreomycetidae</taxon>
        <taxon>Hypocreales</taxon>
        <taxon>Bionectriaceae</taxon>
        <taxon>Clonostachys</taxon>
    </lineage>
</organism>
<dbReference type="PANTHER" id="PTHR47540">
    <property type="entry name" value="THIAMINE REPRESSIBLE GENES REGULATORY PROTEIN THI5"/>
    <property type="match status" value="1"/>
</dbReference>
<keyword evidence="6" id="KW-0539">Nucleus</keyword>
<evidence type="ECO:0000256" key="1">
    <source>
        <dbReference type="ARBA" id="ARBA00004123"/>
    </source>
</evidence>
<sequence>MARHKERVRVSRACDLCKKKKIRCSGTQPCDLCTKDSLTCTFNAPYSRGKRRTTSRAAASRPLIGAASSDITGTSASLDGSLPESITDDNSHVIDVNESGLSDQPIPSLFASPEIGASDRQGHFLNESSGLSFLLRLQRRLKGDNNNASPTSLFTLGDPALPRFNSAAFTLPPHALVSIYFELSSAGYRFLHRPTVELWVSQIYEHGQILGAHWQSKFAVVLSILTYFQAAEHQLALETEPASLFSAQALLGCCFYVLTRSRLNHCWSLFGTTSRLMLALGFHRRDLKLGRGPGAQVDHLDHESRKRLFWCAYNLDKTLSTILGRPCALQDCDIDQDLPNVVDDQDLSPTSIVVAESDNMHVMLGTIHNQKLGRILSKVLSSLYGLASLSQDRRYRIMRDLGADVDAWRQSLPAFLNAERVDSRLLKPLFQRQSNLLSLAAGHAEILIYRPCLFSDYTRHHHISEESTDSTVSNVQICLRAAMEIVRVLERMAEADQLYAASWVAQYQAFCAAVVLYTFTLKRTREDAATWGKYFRAAERCQDLLAAINNETSLARRFMMIMEEYRAEVTQKLAQDSPAAADFARHSGTLTGPISGNGVANRSSQQDAVAEYPDIPNWEQLDYLALDLGDMIPDMDLIYTDIPYLGS</sequence>
<dbReference type="GO" id="GO:0043565">
    <property type="term" value="F:sequence-specific DNA binding"/>
    <property type="evidence" value="ECO:0007669"/>
    <property type="project" value="TreeGrafter"/>
</dbReference>
<dbReference type="InterPro" id="IPR001138">
    <property type="entry name" value="Zn2Cys6_DnaBD"/>
</dbReference>
<evidence type="ECO:0000313" key="8">
    <source>
        <dbReference type="EMBL" id="CAH0028391.1"/>
    </source>
</evidence>
<dbReference type="GO" id="GO:0008270">
    <property type="term" value="F:zinc ion binding"/>
    <property type="evidence" value="ECO:0007669"/>
    <property type="project" value="InterPro"/>
</dbReference>
<evidence type="ECO:0000256" key="4">
    <source>
        <dbReference type="ARBA" id="ARBA00023125"/>
    </source>
</evidence>
<dbReference type="PROSITE" id="PS00463">
    <property type="entry name" value="ZN2_CY6_FUNGAL_1"/>
    <property type="match status" value="1"/>
</dbReference>
<keyword evidence="3" id="KW-0805">Transcription regulation</keyword>
<dbReference type="GO" id="GO:0045944">
    <property type="term" value="P:positive regulation of transcription by RNA polymerase II"/>
    <property type="evidence" value="ECO:0007669"/>
    <property type="project" value="TreeGrafter"/>
</dbReference>
<evidence type="ECO:0000259" key="7">
    <source>
        <dbReference type="PROSITE" id="PS50048"/>
    </source>
</evidence>
<dbReference type="InterPro" id="IPR007219">
    <property type="entry name" value="XnlR_reg_dom"/>
</dbReference>
<dbReference type="Pfam" id="PF00172">
    <property type="entry name" value="Zn_clus"/>
    <property type="match status" value="1"/>
</dbReference>
<dbReference type="CDD" id="cd12148">
    <property type="entry name" value="fungal_TF_MHR"/>
    <property type="match status" value="1"/>
</dbReference>
<evidence type="ECO:0000256" key="6">
    <source>
        <dbReference type="ARBA" id="ARBA00023242"/>
    </source>
</evidence>
<dbReference type="AlphaFoldDB" id="A0A9N9YRQ6"/>
<dbReference type="OrthoDB" id="2579025at2759"/>
<dbReference type="SUPFAM" id="SSF57701">
    <property type="entry name" value="Zn2/Cys6 DNA-binding domain"/>
    <property type="match status" value="1"/>
</dbReference>
<dbReference type="SMART" id="SM00066">
    <property type="entry name" value="GAL4"/>
    <property type="match status" value="1"/>
</dbReference>
<dbReference type="Gene3D" id="4.10.240.10">
    <property type="entry name" value="Zn(2)-C6 fungal-type DNA-binding domain"/>
    <property type="match status" value="1"/>
</dbReference>
<comment type="caution">
    <text evidence="8">The sequence shown here is derived from an EMBL/GenBank/DDBJ whole genome shotgun (WGS) entry which is preliminary data.</text>
</comment>
<dbReference type="SMART" id="SM00906">
    <property type="entry name" value="Fungal_trans"/>
    <property type="match status" value="1"/>
</dbReference>
<dbReference type="GO" id="GO:0000981">
    <property type="term" value="F:DNA-binding transcription factor activity, RNA polymerase II-specific"/>
    <property type="evidence" value="ECO:0007669"/>
    <property type="project" value="InterPro"/>
</dbReference>
<evidence type="ECO:0000256" key="2">
    <source>
        <dbReference type="ARBA" id="ARBA00022723"/>
    </source>
</evidence>
<dbReference type="InterPro" id="IPR051711">
    <property type="entry name" value="Stress_Response_Reg"/>
</dbReference>
<dbReference type="PANTHER" id="PTHR47540:SF3">
    <property type="entry name" value="ZN(II)2CYS6 TRANSCRIPTION FACTOR (EUROFUNG)"/>
    <property type="match status" value="1"/>
</dbReference>
<dbReference type="InterPro" id="IPR036864">
    <property type="entry name" value="Zn2-C6_fun-type_DNA-bd_sf"/>
</dbReference>
<name>A0A9N9YRQ6_9HYPO</name>
<comment type="subcellular location">
    <subcellularLocation>
        <location evidence="1">Nucleus</location>
    </subcellularLocation>
</comment>
<dbReference type="Pfam" id="PF04082">
    <property type="entry name" value="Fungal_trans"/>
    <property type="match status" value="1"/>
</dbReference>
<dbReference type="GO" id="GO:0005634">
    <property type="term" value="C:nucleus"/>
    <property type="evidence" value="ECO:0007669"/>
    <property type="project" value="UniProtKB-SubCell"/>
</dbReference>